<accession>A0ABT1UF58</accession>
<reference evidence="1 2" key="1">
    <citation type="submission" date="2022-07" db="EMBL/GenBank/DDBJ databases">
        <title>Methylomonas rivi sp. nov., Methylomonas rosea sp. nov., Methylomonas aureus sp. nov. and Methylomonas subterranea sp. nov., four novel methanotrophs isolated from a freshwater creek and the deep terrestrial subsurface.</title>
        <authorList>
            <person name="Abin C."/>
            <person name="Sankaranarayanan K."/>
            <person name="Garner C."/>
            <person name="Sindelar R."/>
            <person name="Kotary K."/>
            <person name="Garner R."/>
            <person name="Barclay S."/>
            <person name="Lawson P."/>
            <person name="Krumholz L."/>
        </authorList>
    </citation>
    <scope>NUCLEOTIDE SEQUENCE [LARGE SCALE GENOMIC DNA]</scope>
    <source>
        <strain evidence="1 2">SURF-1</strain>
    </source>
</reference>
<evidence type="ECO:0000313" key="1">
    <source>
        <dbReference type="EMBL" id="MCQ8180871.1"/>
    </source>
</evidence>
<dbReference type="EMBL" id="JANIBM010000006">
    <property type="protein sequence ID" value="MCQ8180871.1"/>
    <property type="molecule type" value="Genomic_DNA"/>
</dbReference>
<evidence type="ECO:0000313" key="2">
    <source>
        <dbReference type="Proteomes" id="UP001524569"/>
    </source>
</evidence>
<name>A0ABT1UF58_9GAMM</name>
<proteinExistence type="predicted"/>
<dbReference type="RefSeq" id="WP_256610225.1">
    <property type="nucleotide sequence ID" value="NZ_JANIBM010000006.1"/>
</dbReference>
<organism evidence="1 2">
    <name type="scientific">Methylomonas aurea</name>
    <dbReference type="NCBI Taxonomy" id="2952224"/>
    <lineage>
        <taxon>Bacteria</taxon>
        <taxon>Pseudomonadati</taxon>
        <taxon>Pseudomonadota</taxon>
        <taxon>Gammaproteobacteria</taxon>
        <taxon>Methylococcales</taxon>
        <taxon>Methylococcaceae</taxon>
        <taxon>Methylomonas</taxon>
    </lineage>
</organism>
<dbReference type="Proteomes" id="UP001524569">
    <property type="component" value="Unassembled WGS sequence"/>
</dbReference>
<comment type="caution">
    <text evidence="1">The sequence shown here is derived from an EMBL/GenBank/DDBJ whole genome shotgun (WGS) entry which is preliminary data.</text>
</comment>
<sequence>MSTTARAKQAAQRKLETLFGDLLDHDGYGDLRVEMRLLKRGQKEVIIYCGKQYRYVVDFQARDAASVNRSAQSAAEPGKPD</sequence>
<protein>
    <submittedName>
        <fullName evidence="1">Uncharacterized protein</fullName>
    </submittedName>
</protein>
<gene>
    <name evidence="1" type="ORF">NP603_07110</name>
</gene>
<keyword evidence="2" id="KW-1185">Reference proteome</keyword>